<protein>
    <submittedName>
        <fullName evidence="1">Uncharacterized protein</fullName>
    </submittedName>
</protein>
<dbReference type="Proteomes" id="UP000785679">
    <property type="component" value="Unassembled WGS sequence"/>
</dbReference>
<comment type="caution">
    <text evidence="1">The sequence shown here is derived from an EMBL/GenBank/DDBJ whole genome shotgun (WGS) entry which is preliminary data.</text>
</comment>
<gene>
    <name evidence="1" type="ORF">FGO68_gene8422</name>
</gene>
<organism evidence="1 2">
    <name type="scientific">Halteria grandinella</name>
    <dbReference type="NCBI Taxonomy" id="5974"/>
    <lineage>
        <taxon>Eukaryota</taxon>
        <taxon>Sar</taxon>
        <taxon>Alveolata</taxon>
        <taxon>Ciliophora</taxon>
        <taxon>Intramacronucleata</taxon>
        <taxon>Spirotrichea</taxon>
        <taxon>Stichotrichia</taxon>
        <taxon>Sporadotrichida</taxon>
        <taxon>Halteriidae</taxon>
        <taxon>Halteria</taxon>
    </lineage>
</organism>
<evidence type="ECO:0000313" key="2">
    <source>
        <dbReference type="Proteomes" id="UP000785679"/>
    </source>
</evidence>
<accession>A0A8J8ND19</accession>
<dbReference type="AlphaFoldDB" id="A0A8J8ND19"/>
<sequence>MFAATHLVDNNLINKAKSSRGKATQYLQNIISSSKGIGVSTSIRDDDQAIHSEGEFDDKATMKMGSNAQLIDGQEDLSHTQSIIQAMQTMEQQQFKVKPQIRLRPQNI</sequence>
<evidence type="ECO:0000313" key="1">
    <source>
        <dbReference type="EMBL" id="TNV72205.1"/>
    </source>
</evidence>
<name>A0A8J8ND19_HALGN</name>
<reference evidence="1" key="1">
    <citation type="submission" date="2019-06" db="EMBL/GenBank/DDBJ databases">
        <authorList>
            <person name="Zheng W."/>
        </authorList>
    </citation>
    <scope>NUCLEOTIDE SEQUENCE</scope>
    <source>
        <strain evidence="1">QDHG01</strain>
    </source>
</reference>
<proteinExistence type="predicted"/>
<dbReference type="EMBL" id="RRYP01023634">
    <property type="protein sequence ID" value="TNV72205.1"/>
    <property type="molecule type" value="Genomic_DNA"/>
</dbReference>
<keyword evidence="2" id="KW-1185">Reference proteome</keyword>